<dbReference type="PROSITE" id="PS51123">
    <property type="entry name" value="OMPA_2"/>
    <property type="match status" value="3"/>
</dbReference>
<dbReference type="PANTHER" id="PTHR30329">
    <property type="entry name" value="STATOR ELEMENT OF FLAGELLAR MOTOR COMPLEX"/>
    <property type="match status" value="1"/>
</dbReference>
<organism evidence="4 5">
    <name type="scientific">Desulfuromonas soudanensis</name>
    <dbReference type="NCBI Taxonomy" id="1603606"/>
    <lineage>
        <taxon>Bacteria</taxon>
        <taxon>Pseudomonadati</taxon>
        <taxon>Thermodesulfobacteriota</taxon>
        <taxon>Desulfuromonadia</taxon>
        <taxon>Desulfuromonadales</taxon>
        <taxon>Desulfuromonadaceae</taxon>
        <taxon>Desulfuromonas</taxon>
    </lineage>
</organism>
<dbReference type="STRING" id="1603606.DSOUD_0431"/>
<dbReference type="OrthoDB" id="9773411at2"/>
<feature type="domain" description="OmpA-like" evidence="3">
    <location>
        <begin position="242"/>
        <end position="367"/>
    </location>
</feature>
<keyword evidence="4" id="KW-0282">Flagellum</keyword>
<evidence type="ECO:0000313" key="5">
    <source>
        <dbReference type="Proteomes" id="UP000057158"/>
    </source>
</evidence>
<name>A0A0M4DEZ8_9BACT</name>
<keyword evidence="4" id="KW-0966">Cell projection</keyword>
<evidence type="ECO:0000313" key="4">
    <source>
        <dbReference type="EMBL" id="ALC15225.1"/>
    </source>
</evidence>
<dbReference type="CDD" id="cd07185">
    <property type="entry name" value="OmpA_C-like"/>
    <property type="match status" value="1"/>
</dbReference>
<keyword evidence="1" id="KW-0472">Membrane</keyword>
<dbReference type="Gene3D" id="3.30.1330.60">
    <property type="entry name" value="OmpA-like domain"/>
    <property type="match status" value="3"/>
</dbReference>
<dbReference type="InterPro" id="IPR006665">
    <property type="entry name" value="OmpA-like"/>
</dbReference>
<keyword evidence="5" id="KW-1185">Reference proteome</keyword>
<sequence>MRKRFFLIALFLLIVSAGAGVLARAEAAETRETAVSGETTEMHLPSDQSFSPWLLDASIFEEDQGDRSEMRQVVEEDVKTIKLSGVVPPIRFRQGEAAIPEDYLDRLRDVLEGMRDRANVRLHFVGHADSQPLSAPLQAQYGDNTGLSRERAGTCAEFCQLALNLPPEAISYEGLGEREPVASNATEEGRALNRRVEVQVWYDEIGQKLVEKEVIIPREVSRVKVCRTETVCKLRYKEGQSHRARVRNLIAPLYYDEGMVSVPEDFLQQVNQALRNLRGKENLAVRFIAYTDNSPLAGRSERIYGNPLGLSKAVARRVSLAVRDSLGPLPVAVESEGRGAIRPAASNETSQGRALNRRVEVEFWHDDPLQDLPDEPQLCPEAAGAETLTRVYDSPSGGIDPILFENGDPVIPEGYTGRLRKIMDEIGDRASVRLRFVGYTSNDRLDRRTAAVYGDDIGLSTARARRAMAAVAERMGLSGNQAEFEGHGYVQSDDVVNTGFVESDTSRVEVQVVYDELVVLDDYEGVDITRLSREVIPADPFGLNLMRITVDGKPADDPGKSIPDVQRCTDVALDEAQIEFKYDNLKLQRRLNVTAWPRTIANRDLEETPFGENLILFRLYTNYHIFIVRAEVRIFTEEQSDRDDPLAVLPLNYEGRGEWAPDFPSIPAAGRSLKYLVRVYDRMGHFDETAPQPLWVVDRIDPALAEANVRQELLAGYGESRLASGNIPLSGGTVQASGNAIPPEHGVWLAGYPVPVDGRGRFIAEEILPEGMHTVEVAVLDEGGNGELFLRDLALERSDWFTVGIADLTLSANRTEGPAELLAPDEPRYSEDLNLQGRLAFYTDGKFSNGWNLTASADTREGPVDEIFSNFLDKSPEALFRRIDPDVHYPTYGDDGTVEEGAPTLGKFYLRVKKEETYGLWGNFKIAYTDNDLAHVDRGLYGANLHYQTGEATSFGEERFLADGFAAEPGTVAGRDEFRGTGGSLYFLRRQDILEGSERVRIEIRDKDSGLVLGVKNLTPVLDYDIDVLQGRLLLSEPLSATADDNLLVRSDSLSGNPVFLVARYEFTPGFEDPGTLTTGGRMHYWFGDYLKVGATVNRDEEAGDQKSLDALDVTLRKSAQSWIRLEGGRSEGPGLLETTSVDGGFQFTAPDPLDGPGVEAWAYRTDASLGFQDLFKNARGKMTFYLQDLEAGYAAPGLITDRDTTQYGGTAELPFTERLKMRVKADRSFQTDGLETEAGEIDLDYKLGEHWTLGSGGRHDRRIDNSAVVPLTQDLGSRTDGVVRLLYDTNKRWSAYGFAQETLRSSGNREDNRRFGTGGSLRVTDRFKATGEVSGGELGAGGRLGTEFLYSDRTTLYLNYALENERTDNGLRARKGNLASGFRTRYSDSASVYLEERYTHGDVPSGLMHSTGVDLAPTDRLNLGASVDFGTLVDHQTGAELQRTAAGVRAGYGFDTLKIASAVEYRMDDAEQPDASSTRRTTWLLKNSLKYQLSPDWRLLGKFNYAHSESSQGAFFDGNYTEAVLGYAYRPVKNDRLNALAKYTFFYNVPTADQVSATGTGGGLIQRSHIASLDVMYDLTSRWTVGGKYAYRLGEVSQDRVDREFFASRAHLYVLRADWHFLHRWDALVEGRLLDLPDAGESRSGALVALYRHLGNHIKVGAGYNFSSFSDDLTDLDYTHQGLFFNFIGKM</sequence>
<feature type="domain" description="OmpA-like" evidence="3">
    <location>
        <begin position="391"/>
        <end position="516"/>
    </location>
</feature>
<dbReference type="PANTHER" id="PTHR30329:SF21">
    <property type="entry name" value="LIPOPROTEIN YIAD-RELATED"/>
    <property type="match status" value="1"/>
</dbReference>
<gene>
    <name evidence="4" type="ORF">DSOUD_0431</name>
</gene>
<protein>
    <submittedName>
        <fullName evidence="4">Flagellar motor protein MotB</fullName>
    </submittedName>
</protein>
<proteinExistence type="predicted"/>
<evidence type="ECO:0000256" key="2">
    <source>
        <dbReference type="SAM" id="SignalP"/>
    </source>
</evidence>
<dbReference type="Pfam" id="PF00691">
    <property type="entry name" value="OmpA"/>
    <property type="match status" value="1"/>
</dbReference>
<accession>A0A0M4DEZ8</accession>
<dbReference type="Proteomes" id="UP000057158">
    <property type="component" value="Chromosome"/>
</dbReference>
<dbReference type="GO" id="GO:0016020">
    <property type="term" value="C:membrane"/>
    <property type="evidence" value="ECO:0007669"/>
    <property type="project" value="UniProtKB-UniRule"/>
</dbReference>
<feature type="domain" description="OmpA-like" evidence="3">
    <location>
        <begin position="79"/>
        <end position="204"/>
    </location>
</feature>
<keyword evidence="4" id="KW-0969">Cilium</keyword>
<dbReference type="InterPro" id="IPR036737">
    <property type="entry name" value="OmpA-like_sf"/>
</dbReference>
<dbReference type="RefSeq" id="WP_053549450.1">
    <property type="nucleotide sequence ID" value="NZ_CP010802.1"/>
</dbReference>
<dbReference type="InterPro" id="IPR050330">
    <property type="entry name" value="Bact_OuterMem_StrucFunc"/>
</dbReference>
<dbReference type="EMBL" id="CP010802">
    <property type="protein sequence ID" value="ALC15225.1"/>
    <property type="molecule type" value="Genomic_DNA"/>
</dbReference>
<feature type="signal peptide" evidence="2">
    <location>
        <begin position="1"/>
        <end position="19"/>
    </location>
</feature>
<dbReference type="PATRIC" id="fig|1603606.3.peg.467"/>
<reference evidence="4 5" key="1">
    <citation type="submission" date="2015-07" db="EMBL/GenBank/DDBJ databases">
        <title>Isolation and Genomic Characterization of a Novel Halophilic Metal-Reducing Deltaproteobacterium from the Deep Subsurface.</title>
        <authorList>
            <person name="Badalamenti J.P."/>
            <person name="Summers Z.M."/>
            <person name="Gralnick J.A."/>
            <person name="Bond D.R."/>
        </authorList>
    </citation>
    <scope>NUCLEOTIDE SEQUENCE [LARGE SCALE GENOMIC DNA]</scope>
    <source>
        <strain evidence="4 5">WTL</strain>
    </source>
</reference>
<dbReference type="KEGG" id="des:DSOUD_0431"/>
<evidence type="ECO:0000259" key="3">
    <source>
        <dbReference type="PROSITE" id="PS51123"/>
    </source>
</evidence>
<evidence type="ECO:0000256" key="1">
    <source>
        <dbReference type="PROSITE-ProRule" id="PRU00473"/>
    </source>
</evidence>
<feature type="chain" id="PRO_5005792227" evidence="2">
    <location>
        <begin position="20"/>
        <end position="1692"/>
    </location>
</feature>
<dbReference type="SUPFAM" id="SSF56935">
    <property type="entry name" value="Porins"/>
    <property type="match status" value="2"/>
</dbReference>
<keyword evidence="2" id="KW-0732">Signal</keyword>
<dbReference type="SUPFAM" id="SSF103088">
    <property type="entry name" value="OmpA-like"/>
    <property type="match status" value="3"/>
</dbReference>